<feature type="compositionally biased region" description="Low complexity" evidence="1">
    <location>
        <begin position="38"/>
        <end position="52"/>
    </location>
</feature>
<dbReference type="Pfam" id="PF24847">
    <property type="entry name" value="DUF7722"/>
    <property type="match status" value="1"/>
</dbReference>
<dbReference type="PANTHER" id="PTHR33513">
    <property type="entry name" value="OS06G0523300 PROTEIN"/>
    <property type="match status" value="1"/>
</dbReference>
<dbReference type="Gramene" id="EFJ08316">
    <property type="protein sequence ID" value="EFJ08316"/>
    <property type="gene ID" value="SELMODRAFT_429074"/>
</dbReference>
<dbReference type="InterPro" id="IPR056139">
    <property type="entry name" value="DUF7722"/>
</dbReference>
<dbReference type="HOGENOM" id="CLU_070938_0_0_1"/>
<proteinExistence type="predicted"/>
<dbReference type="InParanoid" id="D8T4Z5"/>
<name>D8T4Z5_SELML</name>
<dbReference type="EMBL" id="GL377675">
    <property type="protein sequence ID" value="EFJ08316.1"/>
    <property type="molecule type" value="Genomic_DNA"/>
</dbReference>
<feature type="domain" description="DUF7722" evidence="2">
    <location>
        <begin position="101"/>
        <end position="139"/>
    </location>
</feature>
<feature type="region of interest" description="Disordered" evidence="1">
    <location>
        <begin position="1"/>
        <end position="23"/>
    </location>
</feature>
<sequence length="284" mass="31121">MVMLLGSESAGGGGSPPEGFHLRRSSFSARLRQIVRCSGSSTTSSASLNGSPSPSPSPSSHPANLHKDRESIRATKERCPYSAISLHNPSVPYEFRMPLHYPRYTKAEYEQMPEWLLDRLLEEYGLPARSMGGLEAKRHLESIGCVLSEEQRARSLGAAKARLARKSIGAGAHLDKRTSTILMMTLLRGLIGFVEGGRSRWRFWFMSTYLRKLNVSQRDAAVSDILLTVAGLGSGKTSTMVACILTEQSLSSLVTAVLNMLPQVLDYLLDDVNFCVSTLGSKRK</sequence>
<dbReference type="PANTHER" id="PTHR33513:SF4">
    <property type="entry name" value="GB|AAF04428.1"/>
    <property type="match status" value="1"/>
</dbReference>
<keyword evidence="4" id="KW-1185">Reference proteome</keyword>
<dbReference type="KEGG" id="smo:SELMODRAFT_429074"/>
<reference evidence="3 4" key="1">
    <citation type="journal article" date="2011" name="Science">
        <title>The Selaginella genome identifies genetic changes associated with the evolution of vascular plants.</title>
        <authorList>
            <person name="Banks J.A."/>
            <person name="Nishiyama T."/>
            <person name="Hasebe M."/>
            <person name="Bowman J.L."/>
            <person name="Gribskov M."/>
            <person name="dePamphilis C."/>
            <person name="Albert V.A."/>
            <person name="Aono N."/>
            <person name="Aoyama T."/>
            <person name="Ambrose B.A."/>
            <person name="Ashton N.W."/>
            <person name="Axtell M.J."/>
            <person name="Barker E."/>
            <person name="Barker M.S."/>
            <person name="Bennetzen J.L."/>
            <person name="Bonawitz N.D."/>
            <person name="Chapple C."/>
            <person name="Cheng C."/>
            <person name="Correa L.G."/>
            <person name="Dacre M."/>
            <person name="DeBarry J."/>
            <person name="Dreyer I."/>
            <person name="Elias M."/>
            <person name="Engstrom E.M."/>
            <person name="Estelle M."/>
            <person name="Feng L."/>
            <person name="Finet C."/>
            <person name="Floyd S.K."/>
            <person name="Frommer W.B."/>
            <person name="Fujita T."/>
            <person name="Gramzow L."/>
            <person name="Gutensohn M."/>
            <person name="Harholt J."/>
            <person name="Hattori M."/>
            <person name="Heyl A."/>
            <person name="Hirai T."/>
            <person name="Hiwatashi Y."/>
            <person name="Ishikawa M."/>
            <person name="Iwata M."/>
            <person name="Karol K.G."/>
            <person name="Koehler B."/>
            <person name="Kolukisaoglu U."/>
            <person name="Kubo M."/>
            <person name="Kurata T."/>
            <person name="Lalonde S."/>
            <person name="Li K."/>
            <person name="Li Y."/>
            <person name="Litt A."/>
            <person name="Lyons E."/>
            <person name="Manning G."/>
            <person name="Maruyama T."/>
            <person name="Michael T.P."/>
            <person name="Mikami K."/>
            <person name="Miyazaki S."/>
            <person name="Morinaga S."/>
            <person name="Murata T."/>
            <person name="Mueller-Roeber B."/>
            <person name="Nelson D.R."/>
            <person name="Obara M."/>
            <person name="Oguri Y."/>
            <person name="Olmstead R.G."/>
            <person name="Onodera N."/>
            <person name="Petersen B.L."/>
            <person name="Pils B."/>
            <person name="Prigge M."/>
            <person name="Rensing S.A."/>
            <person name="Riano-Pachon D.M."/>
            <person name="Roberts A.W."/>
            <person name="Sato Y."/>
            <person name="Scheller H.V."/>
            <person name="Schulz B."/>
            <person name="Schulz C."/>
            <person name="Shakirov E.V."/>
            <person name="Shibagaki N."/>
            <person name="Shinohara N."/>
            <person name="Shippen D.E."/>
            <person name="Soerensen I."/>
            <person name="Sotooka R."/>
            <person name="Sugimoto N."/>
            <person name="Sugita M."/>
            <person name="Sumikawa N."/>
            <person name="Tanurdzic M."/>
            <person name="Theissen G."/>
            <person name="Ulvskov P."/>
            <person name="Wakazuki S."/>
            <person name="Weng J.K."/>
            <person name="Willats W.W."/>
            <person name="Wipf D."/>
            <person name="Wolf P.G."/>
            <person name="Yang L."/>
            <person name="Zimmer A.D."/>
            <person name="Zhu Q."/>
            <person name="Mitros T."/>
            <person name="Hellsten U."/>
            <person name="Loque D."/>
            <person name="Otillar R."/>
            <person name="Salamov A."/>
            <person name="Schmutz J."/>
            <person name="Shapiro H."/>
            <person name="Lindquist E."/>
            <person name="Lucas S."/>
            <person name="Rokhsar D."/>
            <person name="Grigoriev I.V."/>
        </authorList>
    </citation>
    <scope>NUCLEOTIDE SEQUENCE [LARGE SCALE GENOMIC DNA]</scope>
</reference>
<accession>D8T4Z5</accession>
<protein>
    <recommendedName>
        <fullName evidence="2">DUF7722 domain-containing protein</fullName>
    </recommendedName>
</protein>
<evidence type="ECO:0000256" key="1">
    <source>
        <dbReference type="SAM" id="MobiDB-lite"/>
    </source>
</evidence>
<dbReference type="AlphaFoldDB" id="D8T4Z5"/>
<gene>
    <name evidence="3" type="ORF">SELMODRAFT_429074</name>
</gene>
<evidence type="ECO:0000313" key="3">
    <source>
        <dbReference type="EMBL" id="EFJ08316.1"/>
    </source>
</evidence>
<dbReference type="eggNOG" id="ENOG502S714">
    <property type="taxonomic scope" value="Eukaryota"/>
</dbReference>
<feature type="region of interest" description="Disordered" evidence="1">
    <location>
        <begin position="38"/>
        <end position="68"/>
    </location>
</feature>
<evidence type="ECO:0000313" key="4">
    <source>
        <dbReference type="Proteomes" id="UP000001514"/>
    </source>
</evidence>
<dbReference type="Proteomes" id="UP000001514">
    <property type="component" value="Unassembled WGS sequence"/>
</dbReference>
<organism evidence="4">
    <name type="scientific">Selaginella moellendorffii</name>
    <name type="common">Spikemoss</name>
    <dbReference type="NCBI Taxonomy" id="88036"/>
    <lineage>
        <taxon>Eukaryota</taxon>
        <taxon>Viridiplantae</taxon>
        <taxon>Streptophyta</taxon>
        <taxon>Embryophyta</taxon>
        <taxon>Tracheophyta</taxon>
        <taxon>Lycopodiopsida</taxon>
        <taxon>Selaginellales</taxon>
        <taxon>Selaginellaceae</taxon>
        <taxon>Selaginella</taxon>
    </lineage>
</organism>
<evidence type="ECO:0000259" key="2">
    <source>
        <dbReference type="Pfam" id="PF24847"/>
    </source>
</evidence>